<evidence type="ECO:0000256" key="3">
    <source>
        <dbReference type="ARBA" id="ARBA00023163"/>
    </source>
</evidence>
<name>A0ABT2H6Z6_9MICO</name>
<evidence type="ECO:0000256" key="2">
    <source>
        <dbReference type="ARBA" id="ARBA00023125"/>
    </source>
</evidence>
<protein>
    <submittedName>
        <fullName evidence="5">Substrate-binding domain-containing protein</fullName>
    </submittedName>
</protein>
<dbReference type="Gene3D" id="3.40.50.2300">
    <property type="match status" value="2"/>
</dbReference>
<organism evidence="5 6">
    <name type="scientific">Herbiconiux daphne</name>
    <dbReference type="NCBI Taxonomy" id="2970914"/>
    <lineage>
        <taxon>Bacteria</taxon>
        <taxon>Bacillati</taxon>
        <taxon>Actinomycetota</taxon>
        <taxon>Actinomycetes</taxon>
        <taxon>Micrococcales</taxon>
        <taxon>Microbacteriaceae</taxon>
        <taxon>Herbiconiux</taxon>
    </lineage>
</organism>
<comment type="caution">
    <text evidence="5">The sequence shown here is derived from an EMBL/GenBank/DDBJ whole genome shotgun (WGS) entry which is preliminary data.</text>
</comment>
<proteinExistence type="predicted"/>
<gene>
    <name evidence="5" type="ORF">N1032_18415</name>
</gene>
<keyword evidence="3" id="KW-0804">Transcription</keyword>
<dbReference type="Pfam" id="PF13377">
    <property type="entry name" value="Peripla_BP_3"/>
    <property type="match status" value="1"/>
</dbReference>
<evidence type="ECO:0000256" key="1">
    <source>
        <dbReference type="ARBA" id="ARBA00023015"/>
    </source>
</evidence>
<dbReference type="PANTHER" id="PTHR30146">
    <property type="entry name" value="LACI-RELATED TRANSCRIPTIONAL REPRESSOR"/>
    <property type="match status" value="1"/>
</dbReference>
<dbReference type="RefSeq" id="WP_259540706.1">
    <property type="nucleotide sequence ID" value="NZ_JANLCJ010000008.1"/>
</dbReference>
<dbReference type="EMBL" id="JANLCJ010000008">
    <property type="protein sequence ID" value="MCS5735718.1"/>
    <property type="molecule type" value="Genomic_DNA"/>
</dbReference>
<dbReference type="PANTHER" id="PTHR30146:SF109">
    <property type="entry name" value="HTH-TYPE TRANSCRIPTIONAL REGULATOR GALS"/>
    <property type="match status" value="1"/>
</dbReference>
<accession>A0ABT2H6Z6</accession>
<keyword evidence="6" id="KW-1185">Reference proteome</keyword>
<evidence type="ECO:0000259" key="4">
    <source>
        <dbReference type="Pfam" id="PF13377"/>
    </source>
</evidence>
<keyword evidence="2" id="KW-0238">DNA-binding</keyword>
<evidence type="ECO:0000313" key="5">
    <source>
        <dbReference type="EMBL" id="MCS5735718.1"/>
    </source>
</evidence>
<sequence length="203" mass="21659">MVSPELVVVMGGMTGPDERAIRGTHTRLLRTNGFISHEQAGSLQVEYLTAKGHRTLGYAYSVASAVELVARERHGGAARAASAFALPDLSVEKIDPRQPTTVARAVDRWTAPGSSVTAVCAHNDEIALMILECLYERGLRPGVDLSVIGVDDIPAARINLTTVRVDVDAWSRAVADGALSILLGNERPTLEGEYLEVVARSSA</sequence>
<dbReference type="InterPro" id="IPR046335">
    <property type="entry name" value="LacI/GalR-like_sensor"/>
</dbReference>
<evidence type="ECO:0000313" key="6">
    <source>
        <dbReference type="Proteomes" id="UP001165586"/>
    </source>
</evidence>
<feature type="domain" description="Transcriptional regulator LacI/GalR-like sensor" evidence="4">
    <location>
        <begin position="45"/>
        <end position="202"/>
    </location>
</feature>
<keyword evidence="1" id="KW-0805">Transcription regulation</keyword>
<dbReference type="SUPFAM" id="SSF53822">
    <property type="entry name" value="Periplasmic binding protein-like I"/>
    <property type="match status" value="1"/>
</dbReference>
<dbReference type="InterPro" id="IPR028082">
    <property type="entry name" value="Peripla_BP_I"/>
</dbReference>
<reference evidence="5" key="1">
    <citation type="submission" date="2022-08" db="EMBL/GenBank/DDBJ databases">
        <authorList>
            <person name="Deng Y."/>
            <person name="Han X.-F."/>
            <person name="Zhang Y.-Q."/>
        </authorList>
    </citation>
    <scope>NUCLEOTIDE SEQUENCE</scope>
    <source>
        <strain evidence="5">CPCC 203386</strain>
    </source>
</reference>
<dbReference type="Proteomes" id="UP001165586">
    <property type="component" value="Unassembled WGS sequence"/>
</dbReference>